<reference evidence="8 9" key="1">
    <citation type="submission" date="2016-10" db="EMBL/GenBank/DDBJ databases">
        <authorList>
            <person name="de Groot N.N."/>
        </authorList>
    </citation>
    <scope>NUCLEOTIDE SEQUENCE [LARGE SCALE GENOMIC DNA]</scope>
    <source>
        <strain evidence="8 9">DSM 45317</strain>
    </source>
</reference>
<dbReference type="STRING" id="504800.SAMN04488085_11828"/>
<evidence type="ECO:0000256" key="1">
    <source>
        <dbReference type="ARBA" id="ARBA00001927"/>
    </source>
</evidence>
<evidence type="ECO:0000256" key="6">
    <source>
        <dbReference type="ARBA" id="ARBA00023014"/>
    </source>
</evidence>
<dbReference type="InterPro" id="IPR051269">
    <property type="entry name" value="Fe-S_cluster_ET"/>
</dbReference>
<evidence type="ECO:0000256" key="2">
    <source>
        <dbReference type="ARBA" id="ARBA00022448"/>
    </source>
</evidence>
<proteinExistence type="predicted"/>
<dbReference type="RefSeq" id="WP_177212929.1">
    <property type="nucleotide sequence ID" value="NZ_FOSW01000018.1"/>
</dbReference>
<dbReference type="AlphaFoldDB" id="A0A1I4KL71"/>
<protein>
    <submittedName>
        <fullName evidence="8">Ferredoxin</fullName>
    </submittedName>
</protein>
<evidence type="ECO:0000256" key="3">
    <source>
        <dbReference type="ARBA" id="ARBA00022723"/>
    </source>
</evidence>
<dbReference type="Pfam" id="PF13459">
    <property type="entry name" value="Fer4_15"/>
    <property type="match status" value="1"/>
</dbReference>
<keyword evidence="6" id="KW-0411">Iron-sulfur</keyword>
<dbReference type="SUPFAM" id="SSF54862">
    <property type="entry name" value="4Fe-4S ferredoxins"/>
    <property type="match status" value="1"/>
</dbReference>
<organism evidence="8 9">
    <name type="scientific">Geodermatophilus ruber</name>
    <dbReference type="NCBI Taxonomy" id="504800"/>
    <lineage>
        <taxon>Bacteria</taxon>
        <taxon>Bacillati</taxon>
        <taxon>Actinomycetota</taxon>
        <taxon>Actinomycetes</taxon>
        <taxon>Geodermatophilales</taxon>
        <taxon>Geodermatophilaceae</taxon>
        <taxon>Geodermatophilus</taxon>
    </lineage>
</organism>
<keyword evidence="7" id="KW-0003">3Fe-4S</keyword>
<keyword evidence="5" id="KW-0408">Iron</keyword>
<evidence type="ECO:0000256" key="4">
    <source>
        <dbReference type="ARBA" id="ARBA00022982"/>
    </source>
</evidence>
<evidence type="ECO:0000313" key="9">
    <source>
        <dbReference type="Proteomes" id="UP000199152"/>
    </source>
</evidence>
<keyword evidence="9" id="KW-1185">Reference proteome</keyword>
<dbReference type="GO" id="GO:0051538">
    <property type="term" value="F:3 iron, 4 sulfur cluster binding"/>
    <property type="evidence" value="ECO:0007669"/>
    <property type="project" value="UniProtKB-KW"/>
</dbReference>
<dbReference type="EMBL" id="FOSW01000018">
    <property type="protein sequence ID" value="SFL79522.1"/>
    <property type="molecule type" value="Genomic_DNA"/>
</dbReference>
<dbReference type="Proteomes" id="UP000199152">
    <property type="component" value="Unassembled WGS sequence"/>
</dbReference>
<sequence length="76" mass="7971">MSHTLPIEVQLDQTECCGSGLCASIAPTAFRLDTSGVAVVLDTAATTDRDVLVRAAKNCPTLCITLTDNGSEIDLF</sequence>
<dbReference type="PANTHER" id="PTHR36923">
    <property type="entry name" value="FERREDOXIN"/>
    <property type="match status" value="1"/>
</dbReference>
<evidence type="ECO:0000313" key="8">
    <source>
        <dbReference type="EMBL" id="SFL79522.1"/>
    </source>
</evidence>
<keyword evidence="3" id="KW-0479">Metal-binding</keyword>
<dbReference type="GO" id="GO:0046872">
    <property type="term" value="F:metal ion binding"/>
    <property type="evidence" value="ECO:0007669"/>
    <property type="project" value="UniProtKB-KW"/>
</dbReference>
<accession>A0A1I4KL71</accession>
<dbReference type="PANTHER" id="PTHR36923:SF3">
    <property type="entry name" value="FERREDOXIN"/>
    <property type="match status" value="1"/>
</dbReference>
<keyword evidence="4" id="KW-0249">Electron transport</keyword>
<dbReference type="InParanoid" id="A0A1I4KL71"/>
<keyword evidence="2" id="KW-0813">Transport</keyword>
<comment type="cofactor">
    <cofactor evidence="1">
        <name>[3Fe-4S] cluster</name>
        <dbReference type="ChEBI" id="CHEBI:21137"/>
    </cofactor>
</comment>
<name>A0A1I4KL71_9ACTN</name>
<gene>
    <name evidence="8" type="ORF">SAMN04488085_11828</name>
</gene>
<evidence type="ECO:0000256" key="7">
    <source>
        <dbReference type="ARBA" id="ARBA00023291"/>
    </source>
</evidence>
<dbReference type="Gene3D" id="3.30.70.20">
    <property type="match status" value="1"/>
</dbReference>
<evidence type="ECO:0000256" key="5">
    <source>
        <dbReference type="ARBA" id="ARBA00023004"/>
    </source>
</evidence>